<protein>
    <recommendedName>
        <fullName evidence="2">CRC domain-containing protein</fullName>
    </recommendedName>
</protein>
<organism evidence="3">
    <name type="scientific">Phytophthora nicotianae</name>
    <name type="common">Potato buckeye rot agent</name>
    <name type="synonym">Phytophthora parasitica</name>
    <dbReference type="NCBI Taxonomy" id="4792"/>
    <lineage>
        <taxon>Eukaryota</taxon>
        <taxon>Sar</taxon>
        <taxon>Stramenopiles</taxon>
        <taxon>Oomycota</taxon>
        <taxon>Peronosporomycetes</taxon>
        <taxon>Peronosporales</taxon>
        <taxon>Peronosporaceae</taxon>
        <taxon>Phytophthora</taxon>
    </lineage>
</organism>
<dbReference type="Proteomes" id="UP000054532">
    <property type="component" value="Unassembled WGS sequence"/>
</dbReference>
<accession>W2NSJ7</accession>
<dbReference type="InterPro" id="IPR005172">
    <property type="entry name" value="CRC"/>
</dbReference>
<proteinExistence type="predicted"/>
<keyword evidence="1" id="KW-0732">Signal</keyword>
<sequence length="246" mass="27804">MMMMWWIIAFSTSMKNIKVFLLLERFPLVYCIKFGKKAADAAILTLWPERLKCVTENRSICGFLVEEVIKAIVHRDGIIGKYPKEERSIARHNFKPGSETTAFRKALSGCTDQSWVLLDPDIYNYGGVDMILITDKDIVGINVTIASTHSLMSPFFDVWRPIAGTKFKTSGIFIAPDGFAHTEAGVGIVWLKNVYNELWMAIRRRDLIPDHSCTCKGGCKDNRCKCKKLSKICSSNCKCTSCQNKQ</sequence>
<reference evidence="3" key="1">
    <citation type="submission" date="2013-11" db="EMBL/GenBank/DDBJ databases">
        <title>The Genome Sequence of Phytophthora parasitica IAC_01/95.</title>
        <authorList>
            <consortium name="The Broad Institute Genomics Platform"/>
            <person name="Russ C."/>
            <person name="Tyler B."/>
            <person name="Panabieres F."/>
            <person name="Shan W."/>
            <person name="Tripathy S."/>
            <person name="Grunwald N."/>
            <person name="Machado M."/>
            <person name="Johnson C.S."/>
            <person name="Arredondo F."/>
            <person name="Hong C."/>
            <person name="Coffey M."/>
            <person name="Young S.K."/>
            <person name="Zeng Q."/>
            <person name="Gargeya S."/>
            <person name="Fitzgerald M."/>
            <person name="Abouelleil A."/>
            <person name="Alvarado L."/>
            <person name="Chapman S.B."/>
            <person name="Gainer-Dewar J."/>
            <person name="Goldberg J."/>
            <person name="Griggs A."/>
            <person name="Gujja S."/>
            <person name="Hansen M."/>
            <person name="Howarth C."/>
            <person name="Imamovic A."/>
            <person name="Ireland A."/>
            <person name="Larimer J."/>
            <person name="McCowan C."/>
            <person name="Murphy C."/>
            <person name="Pearson M."/>
            <person name="Poon T.W."/>
            <person name="Priest M."/>
            <person name="Roberts A."/>
            <person name="Saif S."/>
            <person name="Shea T."/>
            <person name="Sykes S."/>
            <person name="Wortman J."/>
            <person name="Nusbaum C."/>
            <person name="Birren B."/>
        </authorList>
    </citation>
    <scope>NUCLEOTIDE SEQUENCE [LARGE SCALE GENOMIC DNA]</scope>
    <source>
        <strain evidence="3">IAC_01/95</strain>
    </source>
</reference>
<evidence type="ECO:0000256" key="1">
    <source>
        <dbReference type="SAM" id="SignalP"/>
    </source>
</evidence>
<evidence type="ECO:0000259" key="2">
    <source>
        <dbReference type="PROSITE" id="PS51634"/>
    </source>
</evidence>
<feature type="signal peptide" evidence="1">
    <location>
        <begin position="1"/>
        <end position="31"/>
    </location>
</feature>
<name>W2NSJ7_PHYNI</name>
<dbReference type="AlphaFoldDB" id="W2NSJ7"/>
<feature type="domain" description="CRC" evidence="2">
    <location>
        <begin position="209"/>
        <end position="246"/>
    </location>
</feature>
<dbReference type="EMBL" id="KI691794">
    <property type="protein sequence ID" value="ETM51632.1"/>
    <property type="molecule type" value="Genomic_DNA"/>
</dbReference>
<dbReference type="PROSITE" id="PS51634">
    <property type="entry name" value="CRC"/>
    <property type="match status" value="1"/>
</dbReference>
<evidence type="ECO:0000313" key="3">
    <source>
        <dbReference type="EMBL" id="ETM51632.1"/>
    </source>
</evidence>
<feature type="chain" id="PRO_5004821003" description="CRC domain-containing protein" evidence="1">
    <location>
        <begin position="32"/>
        <end position="246"/>
    </location>
</feature>
<gene>
    <name evidence="3" type="ORF">L914_04572</name>
</gene>